<protein>
    <submittedName>
        <fullName evidence="2">Uncharacterized protein</fullName>
    </submittedName>
</protein>
<proteinExistence type="predicted"/>
<dbReference type="EMBL" id="CANHGI010000001">
    <property type="protein sequence ID" value="CAI5438968.1"/>
    <property type="molecule type" value="Genomic_DNA"/>
</dbReference>
<accession>A0A9P1MW25</accession>
<evidence type="ECO:0000256" key="1">
    <source>
        <dbReference type="SAM" id="MobiDB-lite"/>
    </source>
</evidence>
<name>A0A9P1MW25_9PELO</name>
<organism evidence="2 3">
    <name type="scientific">Caenorhabditis angaria</name>
    <dbReference type="NCBI Taxonomy" id="860376"/>
    <lineage>
        <taxon>Eukaryota</taxon>
        <taxon>Metazoa</taxon>
        <taxon>Ecdysozoa</taxon>
        <taxon>Nematoda</taxon>
        <taxon>Chromadorea</taxon>
        <taxon>Rhabditida</taxon>
        <taxon>Rhabditina</taxon>
        <taxon>Rhabditomorpha</taxon>
        <taxon>Rhabditoidea</taxon>
        <taxon>Rhabditidae</taxon>
        <taxon>Peloderinae</taxon>
        <taxon>Caenorhabditis</taxon>
    </lineage>
</organism>
<evidence type="ECO:0000313" key="3">
    <source>
        <dbReference type="Proteomes" id="UP001152747"/>
    </source>
</evidence>
<gene>
    <name evidence="2" type="ORF">CAMP_LOCUS1605</name>
</gene>
<dbReference type="Proteomes" id="UP001152747">
    <property type="component" value="Unassembled WGS sequence"/>
</dbReference>
<feature type="region of interest" description="Disordered" evidence="1">
    <location>
        <begin position="59"/>
        <end position="120"/>
    </location>
</feature>
<feature type="region of interest" description="Disordered" evidence="1">
    <location>
        <begin position="169"/>
        <end position="209"/>
    </location>
</feature>
<feature type="region of interest" description="Disordered" evidence="1">
    <location>
        <begin position="33"/>
        <end position="52"/>
    </location>
</feature>
<feature type="compositionally biased region" description="Polar residues" evidence="1">
    <location>
        <begin position="82"/>
        <end position="94"/>
    </location>
</feature>
<dbReference type="AlphaFoldDB" id="A0A9P1MW25"/>
<reference evidence="2" key="1">
    <citation type="submission" date="2022-11" db="EMBL/GenBank/DDBJ databases">
        <authorList>
            <person name="Kikuchi T."/>
        </authorList>
    </citation>
    <scope>NUCLEOTIDE SEQUENCE</scope>
    <source>
        <strain evidence="2">PS1010</strain>
    </source>
</reference>
<keyword evidence="3" id="KW-1185">Reference proteome</keyword>
<sequence>MEEWKTMFRDIYGRSPTAADIEIAPNNIKSCLKDKSVPIPKSPIKKGPLKRKNIEMKMMEGEQFSPIKKRMNIKMDTPTRKLLSSPSRKTNNFFDDSPARSSPKRVNFSTPGNAKRFDLSDFSPMKTFSAKKVSVTPIKSPQKQPFKRNLSMKKDLEVLLLPTPEKVEPKYDDFDDETTEEVAASKPARKLNPDGNIKKSSKGDQNFQKINLRKKQFVRGKVTAEQKRKFKRKQMFKRK</sequence>
<comment type="caution">
    <text evidence="2">The sequence shown here is derived from an EMBL/GenBank/DDBJ whole genome shotgun (WGS) entry which is preliminary data.</text>
</comment>
<dbReference type="OrthoDB" id="5844501at2759"/>
<evidence type="ECO:0000313" key="2">
    <source>
        <dbReference type="EMBL" id="CAI5438968.1"/>
    </source>
</evidence>